<gene>
    <name evidence="6" type="ORF">VNI00_000189</name>
</gene>
<dbReference type="EMBL" id="JAYKXP010000001">
    <property type="protein sequence ID" value="KAK7062701.1"/>
    <property type="molecule type" value="Genomic_DNA"/>
</dbReference>
<protein>
    <submittedName>
        <fullName evidence="6">Uncharacterized protein</fullName>
    </submittedName>
</protein>
<sequence length="208" mass="22595">MARPFQLFVREPIVQVIGLYMAFIYGIMYLPGIAGLNYIALGLGLSGASQLNARYMDKIYVYFKNKNDGVGRPEFRVPPMFLGALLTPIGLLLSGWAAEEKLHWIVTDIGIAIFGGGTIICFQSMQTYVVDCFTLHAASALAAVSCLRSLAGFGFPLFAPSLYSALGYGKAVSILAAISIAIGWPAPVMFWKYGATIREKSRYGNRSA</sequence>
<evidence type="ECO:0000313" key="7">
    <source>
        <dbReference type="Proteomes" id="UP001383192"/>
    </source>
</evidence>
<accession>A0AAW0EC25</accession>
<dbReference type="InterPro" id="IPR036259">
    <property type="entry name" value="MFS_trans_sf"/>
</dbReference>
<proteinExistence type="predicted"/>
<evidence type="ECO:0000256" key="5">
    <source>
        <dbReference type="SAM" id="Phobius"/>
    </source>
</evidence>
<feature type="transmembrane region" description="Helical" evidence="5">
    <location>
        <begin position="36"/>
        <end position="56"/>
    </location>
</feature>
<keyword evidence="4 5" id="KW-0472">Membrane</keyword>
<keyword evidence="7" id="KW-1185">Reference proteome</keyword>
<reference evidence="6 7" key="1">
    <citation type="submission" date="2024-01" db="EMBL/GenBank/DDBJ databases">
        <title>A draft genome for a cacao thread blight-causing isolate of Paramarasmius palmivorus.</title>
        <authorList>
            <person name="Baruah I.K."/>
            <person name="Bukari Y."/>
            <person name="Amoako-Attah I."/>
            <person name="Meinhardt L.W."/>
            <person name="Bailey B.A."/>
            <person name="Cohen S.P."/>
        </authorList>
    </citation>
    <scope>NUCLEOTIDE SEQUENCE [LARGE SCALE GENOMIC DNA]</scope>
    <source>
        <strain evidence="6 7">GH-12</strain>
    </source>
</reference>
<dbReference type="PANTHER" id="PTHR23502:SF60">
    <property type="entry name" value="MAJOR FACILITATOR SUPERFAMILY (MFS) PROFILE DOMAIN-CONTAINING PROTEIN-RELATED"/>
    <property type="match status" value="1"/>
</dbReference>
<feature type="transmembrane region" description="Helical" evidence="5">
    <location>
        <begin position="171"/>
        <end position="191"/>
    </location>
</feature>
<keyword evidence="2 5" id="KW-0812">Transmembrane</keyword>
<dbReference type="PANTHER" id="PTHR23502">
    <property type="entry name" value="MAJOR FACILITATOR SUPERFAMILY"/>
    <property type="match status" value="1"/>
</dbReference>
<feature type="transmembrane region" description="Helical" evidence="5">
    <location>
        <begin position="12"/>
        <end position="30"/>
    </location>
</feature>
<keyword evidence="3 5" id="KW-1133">Transmembrane helix</keyword>
<dbReference type="GO" id="GO:0022857">
    <property type="term" value="F:transmembrane transporter activity"/>
    <property type="evidence" value="ECO:0007669"/>
    <property type="project" value="TreeGrafter"/>
</dbReference>
<comment type="subcellular location">
    <subcellularLocation>
        <location evidence="1">Membrane</location>
        <topology evidence="1">Multi-pass membrane protein</topology>
    </subcellularLocation>
</comment>
<dbReference type="Gene3D" id="1.20.1250.20">
    <property type="entry name" value="MFS general substrate transporter like domains"/>
    <property type="match status" value="1"/>
</dbReference>
<evidence type="ECO:0000256" key="1">
    <source>
        <dbReference type="ARBA" id="ARBA00004141"/>
    </source>
</evidence>
<organism evidence="6 7">
    <name type="scientific">Paramarasmius palmivorus</name>
    <dbReference type="NCBI Taxonomy" id="297713"/>
    <lineage>
        <taxon>Eukaryota</taxon>
        <taxon>Fungi</taxon>
        <taxon>Dikarya</taxon>
        <taxon>Basidiomycota</taxon>
        <taxon>Agaricomycotina</taxon>
        <taxon>Agaricomycetes</taxon>
        <taxon>Agaricomycetidae</taxon>
        <taxon>Agaricales</taxon>
        <taxon>Marasmiineae</taxon>
        <taxon>Marasmiaceae</taxon>
        <taxon>Paramarasmius</taxon>
    </lineage>
</organism>
<name>A0AAW0EC25_9AGAR</name>
<evidence type="ECO:0000313" key="6">
    <source>
        <dbReference type="EMBL" id="KAK7062701.1"/>
    </source>
</evidence>
<evidence type="ECO:0000256" key="4">
    <source>
        <dbReference type="ARBA" id="ARBA00023136"/>
    </source>
</evidence>
<dbReference type="AlphaFoldDB" id="A0AAW0EC25"/>
<dbReference type="GO" id="GO:0016020">
    <property type="term" value="C:membrane"/>
    <property type="evidence" value="ECO:0007669"/>
    <property type="project" value="UniProtKB-SubCell"/>
</dbReference>
<feature type="transmembrane region" description="Helical" evidence="5">
    <location>
        <begin position="134"/>
        <end position="159"/>
    </location>
</feature>
<feature type="transmembrane region" description="Helical" evidence="5">
    <location>
        <begin position="102"/>
        <end position="122"/>
    </location>
</feature>
<evidence type="ECO:0000256" key="2">
    <source>
        <dbReference type="ARBA" id="ARBA00022692"/>
    </source>
</evidence>
<comment type="caution">
    <text evidence="6">The sequence shown here is derived from an EMBL/GenBank/DDBJ whole genome shotgun (WGS) entry which is preliminary data.</text>
</comment>
<evidence type="ECO:0000256" key="3">
    <source>
        <dbReference type="ARBA" id="ARBA00022989"/>
    </source>
</evidence>
<feature type="transmembrane region" description="Helical" evidence="5">
    <location>
        <begin position="77"/>
        <end position="96"/>
    </location>
</feature>
<dbReference type="Proteomes" id="UP001383192">
    <property type="component" value="Unassembled WGS sequence"/>
</dbReference>
<dbReference type="SUPFAM" id="SSF103473">
    <property type="entry name" value="MFS general substrate transporter"/>
    <property type="match status" value="1"/>
</dbReference>